<dbReference type="Proteomes" id="UP000037747">
    <property type="component" value="Unassembled WGS sequence"/>
</dbReference>
<keyword evidence="3" id="KW-1185">Reference proteome</keyword>
<dbReference type="RefSeq" id="WP_053772265.1">
    <property type="nucleotide sequence ID" value="NZ_LIST01000004.1"/>
</dbReference>
<protein>
    <submittedName>
        <fullName evidence="2">Uncharacterized protein</fullName>
    </submittedName>
</protein>
<name>A0A0M9APP5_9EURY</name>
<feature type="transmembrane region" description="Helical" evidence="1">
    <location>
        <begin position="44"/>
        <end position="63"/>
    </location>
</feature>
<keyword evidence="1" id="KW-0472">Membrane</keyword>
<feature type="transmembrane region" description="Helical" evidence="1">
    <location>
        <begin position="20"/>
        <end position="38"/>
    </location>
</feature>
<evidence type="ECO:0000313" key="2">
    <source>
        <dbReference type="EMBL" id="KOX96222.1"/>
    </source>
</evidence>
<dbReference type="EMBL" id="LIST01000004">
    <property type="protein sequence ID" value="KOX96222.1"/>
    <property type="molecule type" value="Genomic_DNA"/>
</dbReference>
<sequence>MPSTSPTWFHGYVDWYVRGVIWFVQSALVGVVLLAVLGTGGLSGVVSTASTGLITALLLFRQVDKHIRQEMK</sequence>
<comment type="caution">
    <text evidence="2">The sequence shown here is derived from an EMBL/GenBank/DDBJ whole genome shotgun (WGS) entry which is preliminary data.</text>
</comment>
<dbReference type="AlphaFoldDB" id="A0A0M9APP5"/>
<accession>A0A0M9APP5</accession>
<reference evidence="2 3" key="1">
    <citation type="submission" date="2015-08" db="EMBL/GenBank/DDBJ databases">
        <title>Genomes of Isolates from Cabo Rojo, PR.</title>
        <authorList>
            <person name="Sanchez-Nieves R.L."/>
            <person name="Montalvo-Rodriguez R."/>
        </authorList>
    </citation>
    <scope>NUCLEOTIDE SEQUENCE [LARGE SCALE GENOMIC DNA]</scope>
    <source>
        <strain evidence="2 3">5</strain>
    </source>
</reference>
<proteinExistence type="predicted"/>
<keyword evidence="1" id="KW-1133">Transmembrane helix</keyword>
<evidence type="ECO:0000313" key="3">
    <source>
        <dbReference type="Proteomes" id="UP000037747"/>
    </source>
</evidence>
<evidence type="ECO:0000256" key="1">
    <source>
        <dbReference type="SAM" id="Phobius"/>
    </source>
</evidence>
<organism evidence="2 3">
    <name type="scientific">Halorubrum tropicale</name>
    <dbReference type="NCBI Taxonomy" id="1765655"/>
    <lineage>
        <taxon>Archaea</taxon>
        <taxon>Methanobacteriati</taxon>
        <taxon>Methanobacteriota</taxon>
        <taxon>Stenosarchaea group</taxon>
        <taxon>Halobacteria</taxon>
        <taxon>Halobacteriales</taxon>
        <taxon>Haloferacaceae</taxon>
        <taxon>Halorubrum</taxon>
    </lineage>
</organism>
<gene>
    <name evidence="2" type="ORF">AMR74_11855</name>
</gene>
<keyword evidence="1" id="KW-0812">Transmembrane</keyword>